<proteinExistence type="predicted"/>
<dbReference type="InterPro" id="IPR036537">
    <property type="entry name" value="Adaptor_Cbl_N_dom_sf"/>
</dbReference>
<evidence type="ECO:0000259" key="2">
    <source>
        <dbReference type="Pfam" id="PF00931"/>
    </source>
</evidence>
<sequence length="1027" mass="114831">MSRSSRNPGNGCRGRNSVPLFPPLVVSGFRPSFLAAQTASKFSLETTSTLLGIVKEVGEMLRGVPYVKSVSGIVLQIIKIKEELTDNKRRCQELIEKVVRRSGTIFSGLKKIAESPGREGLKDLEDDLVAYTILLKEVYVALNQCTSRKMSDRVERWLNRSQLLEAMLRLERQLDDFRVNFSDNRLVQIEIHMNTLLGRAPTNGRNTQCRPILPPKPHFMYGREHERAAIVTTLLGSAPARIAILGAGGIGKTTLAVSVLHDPQVVERYDARYFVACDGVTSAELLLTELANVLRLPRDQLDENMHDLVLASFRRGAVLICFDNLETAWDNLEGRRAVEDLLMEFTSISNLAVLITMRGTQRPAPSAGWSMPFLPPLHSLHFADAADVFRHISGTMDEFAERMIKEVDCIPLAVTLLGHMVQEENETTASLAKRWAKERTALIENGGDDRLSKLDTSIQCSISSPRMRADSSATDILALLSILPDGFPNREGMLDRLQRYLPPQINLQKAISTLRRVALVHGETLTNTPRLRLLSPVRHFSKANLRIPPELRTALVDLYIEMLDDGHDSSDARSHTFVPPEMLNIRSVFAEAYESGDRRDALVKASIVYTEWLVYMGSGSEEIIQLAIQSMPDSDELLASCFYWLGKLCMRRNDVKEAHRAFEQAIELHVQAQDASGEAYDLYELGSLYIWWGKLEEAEGSFKRALELHITRGDFLGQAYDLLDLGKLFMRRGQLQEAESATSNALELLRAAHNVLGQAHAMRRLGGIYMRQDRLDEAEQSLYEAVKLHRQTKSVLGEAHDMRRLGGLYMWRHQLDEAEISFTKAADLHRKSHDLLGEANDMLNMGELYMERGQLSEAESFLNDALRLHMQTQNVLGRANDMQNLGELYMRRNQLAEAASSLATAVELHQQAGDVMGLAKDMQKMGELHLLTGELDEAEESLSSAVELHRQACNQAGEAYGLQSLAKLYAQRGKGCAARRSLIRAGALKSRLSITGGLDELELVGLVIDLDQRCACRCRLEASGYSA</sequence>
<feature type="domain" description="NB-ARC" evidence="2">
    <location>
        <begin position="228"/>
        <end position="320"/>
    </location>
</feature>
<dbReference type="Pfam" id="PF00931">
    <property type="entry name" value="NB-ARC"/>
    <property type="match status" value="1"/>
</dbReference>
<dbReference type="Gene3D" id="3.40.50.300">
    <property type="entry name" value="P-loop containing nucleotide triphosphate hydrolases"/>
    <property type="match status" value="1"/>
</dbReference>
<organism evidence="3 4">
    <name type="scientific">Mycena rosella</name>
    <name type="common">Pink bonnet</name>
    <name type="synonym">Agaricus rosellus</name>
    <dbReference type="NCBI Taxonomy" id="1033263"/>
    <lineage>
        <taxon>Eukaryota</taxon>
        <taxon>Fungi</taxon>
        <taxon>Dikarya</taxon>
        <taxon>Basidiomycota</taxon>
        <taxon>Agaricomycotina</taxon>
        <taxon>Agaricomycetes</taxon>
        <taxon>Agaricomycetidae</taxon>
        <taxon>Agaricales</taxon>
        <taxon>Marasmiineae</taxon>
        <taxon>Mycenaceae</taxon>
        <taxon>Mycena</taxon>
    </lineage>
</organism>
<name>A0AAD7GUM4_MYCRO</name>
<feature type="repeat" description="TPR" evidence="1">
    <location>
        <begin position="879"/>
        <end position="912"/>
    </location>
</feature>
<evidence type="ECO:0000313" key="3">
    <source>
        <dbReference type="EMBL" id="KAJ7705552.1"/>
    </source>
</evidence>
<keyword evidence="1" id="KW-0802">TPR repeat</keyword>
<dbReference type="SMART" id="SM00028">
    <property type="entry name" value="TPR"/>
    <property type="match status" value="8"/>
</dbReference>
<dbReference type="GO" id="GO:0007166">
    <property type="term" value="P:cell surface receptor signaling pathway"/>
    <property type="evidence" value="ECO:0007669"/>
    <property type="project" value="InterPro"/>
</dbReference>
<dbReference type="PANTHER" id="PTHR47691">
    <property type="entry name" value="REGULATOR-RELATED"/>
    <property type="match status" value="1"/>
</dbReference>
<dbReference type="InterPro" id="IPR059179">
    <property type="entry name" value="MLKL-like_MCAfunc"/>
</dbReference>
<dbReference type="GO" id="GO:0043531">
    <property type="term" value="F:ADP binding"/>
    <property type="evidence" value="ECO:0007669"/>
    <property type="project" value="InterPro"/>
</dbReference>
<accession>A0AAD7GUM4</accession>
<reference evidence="3" key="1">
    <citation type="submission" date="2023-03" db="EMBL/GenBank/DDBJ databases">
        <title>Massive genome expansion in bonnet fungi (Mycena s.s.) driven by repeated elements and novel gene families across ecological guilds.</title>
        <authorList>
            <consortium name="Lawrence Berkeley National Laboratory"/>
            <person name="Harder C.B."/>
            <person name="Miyauchi S."/>
            <person name="Viragh M."/>
            <person name="Kuo A."/>
            <person name="Thoen E."/>
            <person name="Andreopoulos B."/>
            <person name="Lu D."/>
            <person name="Skrede I."/>
            <person name="Drula E."/>
            <person name="Henrissat B."/>
            <person name="Morin E."/>
            <person name="Kohler A."/>
            <person name="Barry K."/>
            <person name="LaButti K."/>
            <person name="Morin E."/>
            <person name="Salamov A."/>
            <person name="Lipzen A."/>
            <person name="Mereny Z."/>
            <person name="Hegedus B."/>
            <person name="Baldrian P."/>
            <person name="Stursova M."/>
            <person name="Weitz H."/>
            <person name="Taylor A."/>
            <person name="Grigoriev I.V."/>
            <person name="Nagy L.G."/>
            <person name="Martin F."/>
            <person name="Kauserud H."/>
        </authorList>
    </citation>
    <scope>NUCLEOTIDE SEQUENCE</scope>
    <source>
        <strain evidence="3">CBHHK067</strain>
    </source>
</reference>
<feature type="repeat" description="TPR" evidence="1">
    <location>
        <begin position="639"/>
        <end position="672"/>
    </location>
</feature>
<feature type="repeat" description="TPR" evidence="1">
    <location>
        <begin position="759"/>
        <end position="792"/>
    </location>
</feature>
<feature type="repeat" description="TPR" evidence="1">
    <location>
        <begin position="919"/>
        <end position="952"/>
    </location>
</feature>
<dbReference type="EMBL" id="JARKIE010000008">
    <property type="protein sequence ID" value="KAJ7705552.1"/>
    <property type="molecule type" value="Genomic_DNA"/>
</dbReference>
<dbReference type="SUPFAM" id="SSF48452">
    <property type="entry name" value="TPR-like"/>
    <property type="match status" value="2"/>
</dbReference>
<feature type="repeat" description="TPR" evidence="1">
    <location>
        <begin position="679"/>
        <end position="712"/>
    </location>
</feature>
<dbReference type="InterPro" id="IPR027417">
    <property type="entry name" value="P-loop_NTPase"/>
</dbReference>
<feature type="repeat" description="TPR" evidence="1">
    <location>
        <begin position="839"/>
        <end position="872"/>
    </location>
</feature>
<dbReference type="InterPro" id="IPR019734">
    <property type="entry name" value="TPR_rpt"/>
</dbReference>
<dbReference type="PANTHER" id="PTHR47691:SF3">
    <property type="entry name" value="HTH-TYPE TRANSCRIPTIONAL REGULATOR RV0890C-RELATED"/>
    <property type="match status" value="1"/>
</dbReference>
<dbReference type="InterPro" id="IPR002182">
    <property type="entry name" value="NB-ARC"/>
</dbReference>
<dbReference type="Gene3D" id="1.20.930.20">
    <property type="entry name" value="Adaptor protein Cbl, N-terminal domain"/>
    <property type="match status" value="1"/>
</dbReference>
<gene>
    <name evidence="3" type="ORF">B0H17DRAFT_1038293</name>
</gene>
<dbReference type="PROSITE" id="PS50005">
    <property type="entry name" value="TPR"/>
    <property type="match status" value="6"/>
</dbReference>
<comment type="caution">
    <text evidence="3">The sequence shown here is derived from an EMBL/GenBank/DDBJ whole genome shotgun (WGS) entry which is preliminary data.</text>
</comment>
<dbReference type="AlphaFoldDB" id="A0AAD7GUM4"/>
<dbReference type="Gene3D" id="1.25.40.10">
    <property type="entry name" value="Tetratricopeptide repeat domain"/>
    <property type="match status" value="3"/>
</dbReference>
<protein>
    <recommendedName>
        <fullName evidence="2">NB-ARC domain-containing protein</fullName>
    </recommendedName>
</protein>
<evidence type="ECO:0000313" key="4">
    <source>
        <dbReference type="Proteomes" id="UP001221757"/>
    </source>
</evidence>
<dbReference type="SUPFAM" id="SSF52540">
    <property type="entry name" value="P-loop containing nucleoside triphosphate hydrolases"/>
    <property type="match status" value="1"/>
</dbReference>
<dbReference type="Pfam" id="PF13424">
    <property type="entry name" value="TPR_12"/>
    <property type="match status" value="1"/>
</dbReference>
<evidence type="ECO:0000256" key="1">
    <source>
        <dbReference type="PROSITE-ProRule" id="PRU00339"/>
    </source>
</evidence>
<dbReference type="Proteomes" id="UP001221757">
    <property type="component" value="Unassembled WGS sequence"/>
</dbReference>
<dbReference type="Pfam" id="PF13432">
    <property type="entry name" value="TPR_16"/>
    <property type="match status" value="1"/>
</dbReference>
<keyword evidence="4" id="KW-1185">Reference proteome</keyword>
<dbReference type="InterPro" id="IPR011990">
    <property type="entry name" value="TPR-like_helical_dom_sf"/>
</dbReference>
<dbReference type="CDD" id="cd21037">
    <property type="entry name" value="MLKL_NTD"/>
    <property type="match status" value="1"/>
</dbReference>